<dbReference type="InterPro" id="IPR002501">
    <property type="entry name" value="PsdUridine_synth_N"/>
</dbReference>
<dbReference type="NCBIfam" id="TIGR00431">
    <property type="entry name" value="TruB"/>
    <property type="match status" value="1"/>
</dbReference>
<comment type="catalytic activity">
    <reaction evidence="1 5">
        <text>uridine(55) in tRNA = pseudouridine(55) in tRNA</text>
        <dbReference type="Rhea" id="RHEA:42532"/>
        <dbReference type="Rhea" id="RHEA-COMP:10101"/>
        <dbReference type="Rhea" id="RHEA-COMP:10102"/>
        <dbReference type="ChEBI" id="CHEBI:65314"/>
        <dbReference type="ChEBI" id="CHEBI:65315"/>
        <dbReference type="EC" id="5.4.99.25"/>
    </reaction>
</comment>
<feature type="domain" description="Pseudouridine synthase II N-terminal" evidence="6">
    <location>
        <begin position="23"/>
        <end position="171"/>
    </location>
</feature>
<organism evidence="8 9">
    <name type="scientific">Archangium gephyra</name>
    <dbReference type="NCBI Taxonomy" id="48"/>
    <lineage>
        <taxon>Bacteria</taxon>
        <taxon>Pseudomonadati</taxon>
        <taxon>Myxococcota</taxon>
        <taxon>Myxococcia</taxon>
        <taxon>Myxococcales</taxon>
        <taxon>Cystobacterineae</taxon>
        <taxon>Archangiaceae</taxon>
        <taxon>Archangium</taxon>
    </lineage>
</organism>
<dbReference type="InterPro" id="IPR032819">
    <property type="entry name" value="TruB_C"/>
</dbReference>
<dbReference type="SUPFAM" id="SSF55120">
    <property type="entry name" value="Pseudouridine synthase"/>
    <property type="match status" value="1"/>
</dbReference>
<gene>
    <name evidence="5 8" type="primary">truB</name>
    <name evidence="8" type="ORF">DI536_17910</name>
</gene>
<dbReference type="GO" id="GO:0031119">
    <property type="term" value="P:tRNA pseudouridine synthesis"/>
    <property type="evidence" value="ECO:0007669"/>
    <property type="project" value="UniProtKB-UniRule"/>
</dbReference>
<dbReference type="Pfam" id="PF01509">
    <property type="entry name" value="TruB_N"/>
    <property type="match status" value="1"/>
</dbReference>
<dbReference type="InterPro" id="IPR014780">
    <property type="entry name" value="tRNA_psdUridine_synth_TruB"/>
</dbReference>
<feature type="active site" description="Nucleophile" evidence="5">
    <location>
        <position position="38"/>
    </location>
</feature>
<protein>
    <recommendedName>
        <fullName evidence="5">tRNA pseudouridine synthase B</fullName>
        <ecNumber evidence="5">5.4.99.25</ecNumber>
    </recommendedName>
    <alternativeName>
        <fullName evidence="5">tRNA pseudouridine(55) synthase</fullName>
        <shortName evidence="5">Psi55 synthase</shortName>
    </alternativeName>
    <alternativeName>
        <fullName evidence="5">tRNA pseudouridylate synthase</fullName>
    </alternativeName>
    <alternativeName>
        <fullName evidence="5">tRNA-uridine isomerase</fullName>
    </alternativeName>
</protein>
<keyword evidence="4 5" id="KW-0413">Isomerase</keyword>
<name>A0A2W5T7L9_9BACT</name>
<keyword evidence="3 5" id="KW-0819">tRNA processing</keyword>
<dbReference type="HAMAP" id="MF_01080">
    <property type="entry name" value="TruB_bact"/>
    <property type="match status" value="1"/>
</dbReference>
<evidence type="ECO:0000259" key="7">
    <source>
        <dbReference type="Pfam" id="PF16198"/>
    </source>
</evidence>
<dbReference type="PANTHER" id="PTHR13767:SF2">
    <property type="entry name" value="PSEUDOURIDYLATE SYNTHASE TRUB1"/>
    <property type="match status" value="1"/>
</dbReference>
<dbReference type="Pfam" id="PF16198">
    <property type="entry name" value="TruB_C_2"/>
    <property type="match status" value="1"/>
</dbReference>
<evidence type="ECO:0000259" key="6">
    <source>
        <dbReference type="Pfam" id="PF01509"/>
    </source>
</evidence>
<evidence type="ECO:0000313" key="9">
    <source>
        <dbReference type="Proteomes" id="UP000249061"/>
    </source>
</evidence>
<dbReference type="CDD" id="cd02573">
    <property type="entry name" value="PseudoU_synth_EcTruB"/>
    <property type="match status" value="1"/>
</dbReference>
<evidence type="ECO:0000256" key="4">
    <source>
        <dbReference type="ARBA" id="ARBA00023235"/>
    </source>
</evidence>
<evidence type="ECO:0000256" key="3">
    <source>
        <dbReference type="ARBA" id="ARBA00022694"/>
    </source>
</evidence>
<proteinExistence type="inferred from homology"/>
<reference evidence="8 9" key="1">
    <citation type="submission" date="2017-08" db="EMBL/GenBank/DDBJ databases">
        <title>Infants hospitalized years apart are colonized by the same room-sourced microbial strains.</title>
        <authorList>
            <person name="Brooks B."/>
            <person name="Olm M.R."/>
            <person name="Firek B.A."/>
            <person name="Baker R."/>
            <person name="Thomas B.C."/>
            <person name="Morowitz M.J."/>
            <person name="Banfield J.F."/>
        </authorList>
    </citation>
    <scope>NUCLEOTIDE SEQUENCE [LARGE SCALE GENOMIC DNA]</scope>
    <source>
        <strain evidence="8">S2_003_000_R2_14</strain>
    </source>
</reference>
<dbReference type="GO" id="GO:1990481">
    <property type="term" value="P:mRNA pseudouridine synthesis"/>
    <property type="evidence" value="ECO:0007669"/>
    <property type="project" value="TreeGrafter"/>
</dbReference>
<dbReference type="FunFam" id="3.30.2350.10:FF:000011">
    <property type="entry name" value="tRNA pseudouridine synthase B"/>
    <property type="match status" value="1"/>
</dbReference>
<dbReference type="GO" id="GO:0003723">
    <property type="term" value="F:RNA binding"/>
    <property type="evidence" value="ECO:0007669"/>
    <property type="project" value="InterPro"/>
</dbReference>
<accession>A0A2W5T7L9</accession>
<evidence type="ECO:0000256" key="1">
    <source>
        <dbReference type="ARBA" id="ARBA00000385"/>
    </source>
</evidence>
<evidence type="ECO:0000313" key="8">
    <source>
        <dbReference type="EMBL" id="PZR11500.1"/>
    </source>
</evidence>
<sequence>MNGVLVVDKPKGITSFDVVREVRRALNVKKVGHTGTLDPMATGVLPICIGDGTKIAQFITEATKAYDATVKLGSTTDTLDAEGKVLETRPVPSLTRELLERAFEQFRGTIKQVPPMYSAIKIGGKRLYELARAGEEIERQPREVTVFELTLRDFSADEFKLSVRCSKGFFVRTLAADLGEALGCGAHLSALRRTQSGPFVLAQSIPLTEVKPGAQLVGLNDALKDLPQLEVTEAEAQRVRHGGVVEVAPTLSGVFRVIEPGGGLLAMADAVRGRLVYRRVLL</sequence>
<comment type="function">
    <text evidence="5">Responsible for synthesis of pseudouridine from uracil-55 in the psi GC loop of transfer RNAs.</text>
</comment>
<feature type="domain" description="tRNA pseudouridylate synthase B C-terminal" evidence="7">
    <location>
        <begin position="172"/>
        <end position="211"/>
    </location>
</feature>
<dbReference type="Gene3D" id="3.30.2350.10">
    <property type="entry name" value="Pseudouridine synthase"/>
    <property type="match status" value="1"/>
</dbReference>
<dbReference type="Proteomes" id="UP000249061">
    <property type="component" value="Unassembled WGS sequence"/>
</dbReference>
<dbReference type="EC" id="5.4.99.25" evidence="5"/>
<evidence type="ECO:0000256" key="2">
    <source>
        <dbReference type="ARBA" id="ARBA00005642"/>
    </source>
</evidence>
<dbReference type="GO" id="GO:0160148">
    <property type="term" value="F:tRNA pseudouridine(55) synthase activity"/>
    <property type="evidence" value="ECO:0007669"/>
    <property type="project" value="UniProtKB-EC"/>
</dbReference>
<comment type="similarity">
    <text evidence="2 5">Belongs to the pseudouridine synthase TruB family. Type 1 subfamily.</text>
</comment>
<comment type="caution">
    <text evidence="8">The sequence shown here is derived from an EMBL/GenBank/DDBJ whole genome shotgun (WGS) entry which is preliminary data.</text>
</comment>
<dbReference type="EMBL" id="QFQP01000014">
    <property type="protein sequence ID" value="PZR11500.1"/>
    <property type="molecule type" value="Genomic_DNA"/>
</dbReference>
<dbReference type="InterPro" id="IPR020103">
    <property type="entry name" value="PsdUridine_synth_cat_dom_sf"/>
</dbReference>
<evidence type="ECO:0000256" key="5">
    <source>
        <dbReference type="HAMAP-Rule" id="MF_01080"/>
    </source>
</evidence>
<dbReference type="AlphaFoldDB" id="A0A2W5T7L9"/>
<dbReference type="PANTHER" id="PTHR13767">
    <property type="entry name" value="TRNA-PSEUDOURIDINE SYNTHASE"/>
    <property type="match status" value="1"/>
</dbReference>